<evidence type="ECO:0000256" key="1">
    <source>
        <dbReference type="SAM" id="MobiDB-lite"/>
    </source>
</evidence>
<sequence length="168" mass="18394">MSSQNVAVEIYALQPCGGRSTSLVMVQEMKQQHEKVYNKFNGIRQNATRDTRTLLGKVGGKMVDESRILPLLDIASFEISRVAIRNILDYVYYKEGGRTPPSGMVFGASIFDEAPVQTDTAAPTLRSLPAVRSGTEVVLSDGLSDSEDDVDTNGENVSQHTKLSQLQQ</sequence>
<name>A0ABD3EXU7_9STRA</name>
<dbReference type="EMBL" id="JBIMZQ010000047">
    <property type="protein sequence ID" value="KAL3659298.1"/>
    <property type="molecule type" value="Genomic_DNA"/>
</dbReference>
<organism evidence="2 3">
    <name type="scientific">Phytophthora oleae</name>
    <dbReference type="NCBI Taxonomy" id="2107226"/>
    <lineage>
        <taxon>Eukaryota</taxon>
        <taxon>Sar</taxon>
        <taxon>Stramenopiles</taxon>
        <taxon>Oomycota</taxon>
        <taxon>Peronosporomycetes</taxon>
        <taxon>Peronosporales</taxon>
        <taxon>Peronosporaceae</taxon>
        <taxon>Phytophthora</taxon>
    </lineage>
</organism>
<keyword evidence="3" id="KW-1185">Reference proteome</keyword>
<dbReference type="Proteomes" id="UP001632037">
    <property type="component" value="Unassembled WGS sequence"/>
</dbReference>
<reference evidence="2 3" key="1">
    <citation type="submission" date="2024-09" db="EMBL/GenBank/DDBJ databases">
        <title>Genome sequencing and assembly of Phytophthora oleae, isolate VK10A, causative agent of rot of olive drupes.</title>
        <authorList>
            <person name="Conti Taguali S."/>
            <person name="Riolo M."/>
            <person name="La Spada F."/>
            <person name="Cacciola S.O."/>
            <person name="Dionisio G."/>
        </authorList>
    </citation>
    <scope>NUCLEOTIDE SEQUENCE [LARGE SCALE GENOMIC DNA]</scope>
    <source>
        <strain evidence="2 3">VK10A</strain>
    </source>
</reference>
<evidence type="ECO:0000313" key="2">
    <source>
        <dbReference type="EMBL" id="KAL3659298.1"/>
    </source>
</evidence>
<accession>A0ABD3EXU7</accession>
<dbReference type="AlphaFoldDB" id="A0ABD3EXU7"/>
<proteinExistence type="predicted"/>
<feature type="region of interest" description="Disordered" evidence="1">
    <location>
        <begin position="140"/>
        <end position="168"/>
    </location>
</feature>
<comment type="caution">
    <text evidence="2">The sequence shown here is derived from an EMBL/GenBank/DDBJ whole genome shotgun (WGS) entry which is preliminary data.</text>
</comment>
<gene>
    <name evidence="2" type="ORF">V7S43_015569</name>
</gene>
<feature type="compositionally biased region" description="Polar residues" evidence="1">
    <location>
        <begin position="153"/>
        <end position="168"/>
    </location>
</feature>
<evidence type="ECO:0000313" key="3">
    <source>
        <dbReference type="Proteomes" id="UP001632037"/>
    </source>
</evidence>
<protein>
    <submittedName>
        <fullName evidence="2">Uncharacterized protein</fullName>
    </submittedName>
</protein>